<reference evidence="6 7" key="1">
    <citation type="submission" date="2023-06" db="EMBL/GenBank/DDBJ databases">
        <authorList>
            <person name="Yushchuk O."/>
            <person name="Binda E."/>
            <person name="Ruckert-Reed C."/>
            <person name="Fedorenko V."/>
            <person name="Kalinowski J."/>
            <person name="Marinelli F."/>
        </authorList>
    </citation>
    <scope>NUCLEOTIDE SEQUENCE [LARGE SCALE GENOMIC DNA]</scope>
    <source>
        <strain evidence="6 7">NRRL 3884</strain>
    </source>
</reference>
<feature type="transmembrane region" description="Helical" evidence="5">
    <location>
        <begin position="45"/>
        <end position="63"/>
    </location>
</feature>
<evidence type="ECO:0000256" key="3">
    <source>
        <dbReference type="ARBA" id="ARBA00022989"/>
    </source>
</evidence>
<evidence type="ECO:0000256" key="2">
    <source>
        <dbReference type="ARBA" id="ARBA00022692"/>
    </source>
</evidence>
<dbReference type="Proteomes" id="UP001240150">
    <property type="component" value="Chromosome"/>
</dbReference>
<sequence length="121" mass="12999">MRLGPQAYWLPTVLVVGECAIGGALDLMRAPPFYPVMLALGYPGYLATIMGTAKVIAAVILVAPRLPRVKEWAYAGVLINMVGAAASHAAMRQAWVTLLAPTLFAVLALLSWAWRPAARRL</sequence>
<feature type="transmembrane region" description="Helical" evidence="5">
    <location>
        <begin position="7"/>
        <end position="25"/>
    </location>
</feature>
<evidence type="ECO:0000256" key="1">
    <source>
        <dbReference type="ARBA" id="ARBA00004141"/>
    </source>
</evidence>
<dbReference type="InterPro" id="IPR016944">
    <property type="entry name" value="UCP030066"/>
</dbReference>
<evidence type="ECO:0000256" key="5">
    <source>
        <dbReference type="SAM" id="Phobius"/>
    </source>
</evidence>
<feature type="transmembrane region" description="Helical" evidence="5">
    <location>
        <begin position="72"/>
        <end position="89"/>
    </location>
</feature>
<comment type="subcellular location">
    <subcellularLocation>
        <location evidence="1">Membrane</location>
        <topology evidence="1">Multi-pass membrane protein</topology>
    </subcellularLocation>
</comment>
<keyword evidence="2 5" id="KW-0812">Transmembrane</keyword>
<dbReference type="InterPro" id="IPR032808">
    <property type="entry name" value="DoxX"/>
</dbReference>
<evidence type="ECO:0000313" key="7">
    <source>
        <dbReference type="Proteomes" id="UP001240150"/>
    </source>
</evidence>
<keyword evidence="3 5" id="KW-1133">Transmembrane helix</keyword>
<organism evidence="6 7">
    <name type="scientific">Actinoplanes oblitus</name>
    <dbReference type="NCBI Taxonomy" id="3040509"/>
    <lineage>
        <taxon>Bacteria</taxon>
        <taxon>Bacillati</taxon>
        <taxon>Actinomycetota</taxon>
        <taxon>Actinomycetes</taxon>
        <taxon>Micromonosporales</taxon>
        <taxon>Micromonosporaceae</taxon>
        <taxon>Actinoplanes</taxon>
    </lineage>
</organism>
<accession>A0ABY8WRX3</accession>
<keyword evidence="7" id="KW-1185">Reference proteome</keyword>
<name>A0ABY8WRX3_9ACTN</name>
<gene>
    <name evidence="6" type="ORF">ACTOB_004359</name>
</gene>
<dbReference type="Pfam" id="PF13564">
    <property type="entry name" value="DoxX_2"/>
    <property type="match status" value="1"/>
</dbReference>
<proteinExistence type="predicted"/>
<keyword evidence="4 5" id="KW-0472">Membrane</keyword>
<protein>
    <submittedName>
        <fullName evidence="6">DoxX family protein</fullName>
    </submittedName>
</protein>
<feature type="transmembrane region" description="Helical" evidence="5">
    <location>
        <begin position="95"/>
        <end position="114"/>
    </location>
</feature>
<dbReference type="EMBL" id="CP126980">
    <property type="protein sequence ID" value="WIN00642.1"/>
    <property type="molecule type" value="Genomic_DNA"/>
</dbReference>
<evidence type="ECO:0000256" key="4">
    <source>
        <dbReference type="ARBA" id="ARBA00023136"/>
    </source>
</evidence>
<dbReference type="RefSeq" id="WP_284922171.1">
    <property type="nucleotide sequence ID" value="NZ_CP126980.1"/>
</dbReference>
<evidence type="ECO:0000313" key="6">
    <source>
        <dbReference type="EMBL" id="WIN00642.1"/>
    </source>
</evidence>
<dbReference type="PIRSF" id="PIRSF030066">
    <property type="entry name" value="UCP030066"/>
    <property type="match status" value="1"/>
</dbReference>